<comment type="similarity">
    <text evidence="1">Belongs to the CapA family.</text>
</comment>
<dbReference type="InterPro" id="IPR029052">
    <property type="entry name" value="Metallo-depent_PP-like"/>
</dbReference>
<dbReference type="CDD" id="cd07381">
    <property type="entry name" value="MPP_CapA"/>
    <property type="match status" value="1"/>
</dbReference>
<keyword evidence="2" id="KW-0732">Signal</keyword>
<evidence type="ECO:0000256" key="2">
    <source>
        <dbReference type="SAM" id="SignalP"/>
    </source>
</evidence>
<dbReference type="Gene3D" id="3.60.21.10">
    <property type="match status" value="1"/>
</dbReference>
<evidence type="ECO:0000259" key="3">
    <source>
        <dbReference type="SMART" id="SM00854"/>
    </source>
</evidence>
<protein>
    <submittedName>
        <fullName evidence="4">Poly-gamma-glutamate biosynthesis protein CapA/YwtB (Capsule formation), metallophosphatase superfamily</fullName>
    </submittedName>
</protein>
<sequence length="660" mass="71055">MRLLASTALALALAFGLSKGAPFPSSQAAATPPMSHDVSGRLSIVGGTANLTALDVRIDGALAQIAPDGRITGIARGAEPVQLTVRGPDIFDATFTFAPSEIAGSDGRWTLPPVEAVARAPGRVELFFGGDVMMGRRFERPIWNERVLIRPDRRLADMARLLEPMQPYFAGADLASVNLETVLAARDLGDAPDKSVVFYTHSDAAKALADAGIDYVTLGNNHVYDYVEPGLASTLAALDAVNLRWSGAGHNEMEAAKAARLNLGGHAWSMLGFVGWKGKADPNHVAEASKGGAAFGSDVAIEAAVRREVAAGRSPILQYHGSSEYSDRPTEISERRMKLAIDAGAALIVSHHPHVSHGLELYKGRLIAYSLGNFLFDQYFPETHATYALKVWMDGDRLFRAEMIPVQLLDYRPVPAVAGMRQAVLRRIIDLSSERGTRIGIIGGHGVIQPSTDVPAPQLCGTKIEEELRAFVYDLQRPSARCKTGGPAARDLLMRGDFEAARSGDARDRSWGIEGGTIEFVSDAHRGSGAMAVAATGDTPVTIAPKTFFRPVAERRLSFGGWIRVEGPATLQLLLQGQPKGVGRMKALESAPVRLVGTQQIRGRGWHYIRFSIDRGSGADLVPLRPLLRIGKARRAILDDLLFLAWDTDAPGRAYDASIR</sequence>
<dbReference type="SUPFAM" id="SSF56300">
    <property type="entry name" value="Metallo-dependent phosphatases"/>
    <property type="match status" value="1"/>
</dbReference>
<keyword evidence="5" id="KW-1185">Reference proteome</keyword>
<evidence type="ECO:0000256" key="1">
    <source>
        <dbReference type="ARBA" id="ARBA00005662"/>
    </source>
</evidence>
<name>A0A1T5ARS2_9SPHN</name>
<organism evidence="4 5">
    <name type="scientific">Sphingopyxis flava</name>
    <dbReference type="NCBI Taxonomy" id="1507287"/>
    <lineage>
        <taxon>Bacteria</taxon>
        <taxon>Pseudomonadati</taxon>
        <taxon>Pseudomonadota</taxon>
        <taxon>Alphaproteobacteria</taxon>
        <taxon>Sphingomonadales</taxon>
        <taxon>Sphingomonadaceae</taxon>
        <taxon>Sphingopyxis</taxon>
    </lineage>
</organism>
<accession>A0A1T5ARS2</accession>
<feature type="domain" description="Capsule synthesis protein CapA" evidence="3">
    <location>
        <begin position="125"/>
        <end position="378"/>
    </location>
</feature>
<feature type="signal peptide" evidence="2">
    <location>
        <begin position="1"/>
        <end position="20"/>
    </location>
</feature>
<evidence type="ECO:0000313" key="5">
    <source>
        <dbReference type="Proteomes" id="UP000190044"/>
    </source>
</evidence>
<dbReference type="InterPro" id="IPR052169">
    <property type="entry name" value="CW_Biosynth-Accessory"/>
</dbReference>
<dbReference type="Pfam" id="PF09587">
    <property type="entry name" value="PGA_cap"/>
    <property type="match status" value="1"/>
</dbReference>
<feature type="chain" id="PRO_5012910950" evidence="2">
    <location>
        <begin position="21"/>
        <end position="660"/>
    </location>
</feature>
<dbReference type="EMBL" id="FUYP01000004">
    <property type="protein sequence ID" value="SKB37744.1"/>
    <property type="molecule type" value="Genomic_DNA"/>
</dbReference>
<dbReference type="RefSeq" id="WP_176141516.1">
    <property type="nucleotide sequence ID" value="NZ_FUYP01000004.1"/>
</dbReference>
<dbReference type="AlphaFoldDB" id="A0A1T5ARS2"/>
<dbReference type="InterPro" id="IPR019079">
    <property type="entry name" value="Capsule_synth_CapA"/>
</dbReference>
<gene>
    <name evidence="4" type="ORF">SAMN06295937_1004128</name>
</gene>
<dbReference type="Proteomes" id="UP000190044">
    <property type="component" value="Unassembled WGS sequence"/>
</dbReference>
<evidence type="ECO:0000313" key="4">
    <source>
        <dbReference type="EMBL" id="SKB37744.1"/>
    </source>
</evidence>
<dbReference type="SMART" id="SM00854">
    <property type="entry name" value="PGA_cap"/>
    <property type="match status" value="1"/>
</dbReference>
<dbReference type="PANTHER" id="PTHR33393:SF11">
    <property type="entry name" value="POLYGLUTAMINE SYNTHESIS ACCESSORY PROTEIN RV0574C-RELATED"/>
    <property type="match status" value="1"/>
</dbReference>
<dbReference type="PANTHER" id="PTHR33393">
    <property type="entry name" value="POLYGLUTAMINE SYNTHESIS ACCESSORY PROTEIN RV0574C-RELATED"/>
    <property type="match status" value="1"/>
</dbReference>
<reference evidence="5" key="1">
    <citation type="submission" date="2017-02" db="EMBL/GenBank/DDBJ databases">
        <authorList>
            <person name="Varghese N."/>
            <person name="Submissions S."/>
        </authorList>
    </citation>
    <scope>NUCLEOTIDE SEQUENCE [LARGE SCALE GENOMIC DNA]</scope>
    <source>
        <strain evidence="5">R11H</strain>
    </source>
</reference>
<proteinExistence type="inferred from homology"/>